<keyword evidence="1" id="KW-0159">Chromosome partition</keyword>
<evidence type="ECO:0000256" key="1">
    <source>
        <dbReference type="ARBA" id="ARBA00022829"/>
    </source>
</evidence>
<dbReference type="GO" id="GO:0007059">
    <property type="term" value="P:chromosome segregation"/>
    <property type="evidence" value="ECO:0007669"/>
    <property type="project" value="UniProtKB-KW"/>
</dbReference>
<proteinExistence type="predicted"/>
<dbReference type="AlphaFoldDB" id="A0A644W860"/>
<dbReference type="PANTHER" id="PTHR33375">
    <property type="entry name" value="CHROMOSOME-PARTITIONING PROTEIN PARB-RELATED"/>
    <property type="match status" value="1"/>
</dbReference>
<dbReference type="InterPro" id="IPR004437">
    <property type="entry name" value="ParB/RepB/Spo0J"/>
</dbReference>
<protein>
    <submittedName>
        <fullName evidence="3">Nucleoid occlusion protein</fullName>
    </submittedName>
</protein>
<dbReference type="SMART" id="SM00470">
    <property type="entry name" value="ParB"/>
    <property type="match status" value="1"/>
</dbReference>
<dbReference type="Pfam" id="PF02195">
    <property type="entry name" value="ParB_N"/>
    <property type="match status" value="1"/>
</dbReference>
<dbReference type="PANTHER" id="PTHR33375:SF1">
    <property type="entry name" value="CHROMOSOME-PARTITIONING PROTEIN PARB-RELATED"/>
    <property type="match status" value="1"/>
</dbReference>
<gene>
    <name evidence="3" type="primary">noc_13</name>
    <name evidence="3" type="ORF">SDC9_44839</name>
</gene>
<dbReference type="Pfam" id="PF17762">
    <property type="entry name" value="HTH_ParB"/>
    <property type="match status" value="1"/>
</dbReference>
<evidence type="ECO:0000259" key="2">
    <source>
        <dbReference type="SMART" id="SM00470"/>
    </source>
</evidence>
<dbReference type="GO" id="GO:0005694">
    <property type="term" value="C:chromosome"/>
    <property type="evidence" value="ECO:0007669"/>
    <property type="project" value="TreeGrafter"/>
</dbReference>
<dbReference type="NCBIfam" id="TIGR00180">
    <property type="entry name" value="parB_part"/>
    <property type="match status" value="1"/>
</dbReference>
<reference evidence="3" key="1">
    <citation type="submission" date="2019-08" db="EMBL/GenBank/DDBJ databases">
        <authorList>
            <person name="Kucharzyk K."/>
            <person name="Murdoch R.W."/>
            <person name="Higgins S."/>
            <person name="Loffler F."/>
        </authorList>
    </citation>
    <scope>NUCLEOTIDE SEQUENCE</scope>
</reference>
<dbReference type="InterPro" id="IPR050336">
    <property type="entry name" value="Chromosome_partition/occlusion"/>
</dbReference>
<organism evidence="3">
    <name type="scientific">bioreactor metagenome</name>
    <dbReference type="NCBI Taxonomy" id="1076179"/>
    <lineage>
        <taxon>unclassified sequences</taxon>
        <taxon>metagenomes</taxon>
        <taxon>ecological metagenomes</taxon>
    </lineage>
</organism>
<dbReference type="GO" id="GO:0003677">
    <property type="term" value="F:DNA binding"/>
    <property type="evidence" value="ECO:0007669"/>
    <property type="project" value="InterPro"/>
</dbReference>
<sequence length="276" mass="31637">MSETNEPKYERDKVYTINVSDLIPNPQQPRQHFDEKEITALAESIENDGLLQNITFTRSDNQLIVISGERRLRACKLLEKSTIEGKYVVGDLRTLALIENIFRSDLTAVELSESVAALKDQKQCSNDEIAKTIGKKKSTTSEILSLVNLTEEIRQDARNRPEMTRERLLKIAKKDDATVQQEMYDKLCNKLETHTKTAKKATSKSTHDSIRGNRFVTAHVNKINKFTDDLQTSSEKMLEKNKKPLTDEDIQLLTDAIDKMREVIERMRQQIVNGKE</sequence>
<feature type="domain" description="ParB-like N-terminal" evidence="2">
    <location>
        <begin position="15"/>
        <end position="101"/>
    </location>
</feature>
<dbReference type="Gene3D" id="1.10.10.2830">
    <property type="match status" value="1"/>
</dbReference>
<dbReference type="Gene3D" id="3.90.1530.30">
    <property type="match status" value="1"/>
</dbReference>
<dbReference type="SUPFAM" id="SSF110849">
    <property type="entry name" value="ParB/Sulfiredoxin"/>
    <property type="match status" value="1"/>
</dbReference>
<dbReference type="InterPro" id="IPR003115">
    <property type="entry name" value="ParB_N"/>
</dbReference>
<evidence type="ECO:0000313" key="3">
    <source>
        <dbReference type="EMBL" id="MPL98633.1"/>
    </source>
</evidence>
<comment type="caution">
    <text evidence="3">The sequence shown here is derived from an EMBL/GenBank/DDBJ whole genome shotgun (WGS) entry which is preliminary data.</text>
</comment>
<dbReference type="InterPro" id="IPR041468">
    <property type="entry name" value="HTH_ParB/Spo0J"/>
</dbReference>
<dbReference type="InterPro" id="IPR036086">
    <property type="entry name" value="ParB/Sulfiredoxin_sf"/>
</dbReference>
<accession>A0A644W860</accession>
<dbReference type="EMBL" id="VSSQ01000619">
    <property type="protein sequence ID" value="MPL98633.1"/>
    <property type="molecule type" value="Genomic_DNA"/>
</dbReference>
<name>A0A644W860_9ZZZZ</name>
<dbReference type="SUPFAM" id="SSF109709">
    <property type="entry name" value="KorB DNA-binding domain-like"/>
    <property type="match status" value="1"/>
</dbReference>